<accession>A0A238VQP6</accession>
<reference evidence="4" key="1">
    <citation type="submission" date="2017-06" db="EMBL/GenBank/DDBJ databases">
        <authorList>
            <person name="Varghese N."/>
            <person name="Submissions S."/>
        </authorList>
    </citation>
    <scope>NUCLEOTIDE SEQUENCE [LARGE SCALE GENOMIC DNA]</scope>
    <source>
        <strain evidence="4">DSM 44485</strain>
    </source>
</reference>
<evidence type="ECO:0000313" key="3">
    <source>
        <dbReference type="EMBL" id="SNR36474.1"/>
    </source>
</evidence>
<name>A0A238VQP6_9ACTN</name>
<dbReference type="Pfam" id="PF14100">
    <property type="entry name" value="DUF6807"/>
    <property type="match status" value="1"/>
</dbReference>
<dbReference type="InterPro" id="IPR029475">
    <property type="entry name" value="DUF6807"/>
</dbReference>
<proteinExistence type="predicted"/>
<dbReference type="EMBL" id="FZNP01000002">
    <property type="protein sequence ID" value="SNR36474.1"/>
    <property type="molecule type" value="Genomic_DNA"/>
</dbReference>
<dbReference type="PANTHER" id="PTHR43818:SF11">
    <property type="entry name" value="BCDNA.GH03377"/>
    <property type="match status" value="1"/>
</dbReference>
<gene>
    <name evidence="3" type="ORF">SAMN06265355_102212</name>
</gene>
<dbReference type="InterPro" id="IPR050463">
    <property type="entry name" value="Gfo/Idh/MocA_oxidrdct_glycsds"/>
</dbReference>
<sequence length="645" mass="67858">MKPVRVVVAGVHGYGRHHLDNVGRLAAVGRAELAGVCDLRPPSGLGVPVSADLPALIRATGAEIAVIATPIHTHAPLAVAALEAGAHVLLEKPPAPSVEEFARISEAVARTGLACQVGFQSLGSEAIAAARALLGGPVRGIGVAGAWSRPFGYYTRSAWAGRRRLDGADVMDGALTNPFAHAVAAALAVAGADTAESVAGVELELYRANAIESDDTSSARLRLADGTVIAITVSLCSGGRTEPYLHLHGRDRSARLFYTVDEVEAGGVITGHGRTDLLDNLVAHVREGADLLVPLARTGGFTRLLDAVRLAPDPRPVEGRFVRAEPSRLVLPGIEDLAVRAAESLKTLSELGFPGSLGSVRARWPRTALRADGREVAAYVQRGDLQAADAPRPHLHPVRTLGGTVVTESRPDDHVHHLGAGVAISDVDGVNFWGGSTYVRGEGPRMLADHGRQRRRSLRPVDGGYADDLDWTGPDGTVVATEERTLTARSLTPRSAPGAWALDFAFTLTGRTGRPLVLRSSACKGRAGAGYGGFFWRAPKASPGLDVFTGEASGEEAVHGSVTPWLALTSDAWSLVFVQTTGLDPWFVRVAEYPGVGPALAWDEPRTVPRRLERAITVVVADGRLTPDLARTLAAAQATGQVSRR</sequence>
<dbReference type="SUPFAM" id="SSF51735">
    <property type="entry name" value="NAD(P)-binding Rossmann-fold domains"/>
    <property type="match status" value="1"/>
</dbReference>
<dbReference type="InterPro" id="IPR036291">
    <property type="entry name" value="NAD(P)-bd_dom_sf"/>
</dbReference>
<dbReference type="Proteomes" id="UP000198420">
    <property type="component" value="Unassembled WGS sequence"/>
</dbReference>
<feature type="domain" description="Gfo/Idh/MocA-like oxidoreductase N-terminal" evidence="2">
    <location>
        <begin position="4"/>
        <end position="119"/>
    </location>
</feature>
<dbReference type="SUPFAM" id="SSF55347">
    <property type="entry name" value="Glyceraldehyde-3-phosphate dehydrogenase-like, C-terminal domain"/>
    <property type="match status" value="1"/>
</dbReference>
<keyword evidence="1" id="KW-0560">Oxidoreductase</keyword>
<dbReference type="Gene3D" id="3.40.50.720">
    <property type="entry name" value="NAD(P)-binding Rossmann-like Domain"/>
    <property type="match status" value="1"/>
</dbReference>
<evidence type="ECO:0000313" key="4">
    <source>
        <dbReference type="Proteomes" id="UP000198420"/>
    </source>
</evidence>
<dbReference type="Gene3D" id="3.30.360.10">
    <property type="entry name" value="Dihydrodipicolinate Reductase, domain 2"/>
    <property type="match status" value="1"/>
</dbReference>
<dbReference type="Pfam" id="PF01408">
    <property type="entry name" value="GFO_IDH_MocA"/>
    <property type="match status" value="1"/>
</dbReference>
<evidence type="ECO:0000256" key="1">
    <source>
        <dbReference type="ARBA" id="ARBA00023002"/>
    </source>
</evidence>
<dbReference type="GO" id="GO:0000166">
    <property type="term" value="F:nucleotide binding"/>
    <property type="evidence" value="ECO:0007669"/>
    <property type="project" value="InterPro"/>
</dbReference>
<organism evidence="3 4">
    <name type="scientific">Actinomadura mexicana</name>
    <dbReference type="NCBI Taxonomy" id="134959"/>
    <lineage>
        <taxon>Bacteria</taxon>
        <taxon>Bacillati</taxon>
        <taxon>Actinomycetota</taxon>
        <taxon>Actinomycetes</taxon>
        <taxon>Streptosporangiales</taxon>
        <taxon>Thermomonosporaceae</taxon>
        <taxon>Actinomadura</taxon>
    </lineage>
</organism>
<protein>
    <submittedName>
        <fullName evidence="3">Predicted dehydrogenase</fullName>
    </submittedName>
</protein>
<dbReference type="InterPro" id="IPR000683">
    <property type="entry name" value="Gfo/Idh/MocA-like_OxRdtase_N"/>
</dbReference>
<dbReference type="RefSeq" id="WP_089311030.1">
    <property type="nucleotide sequence ID" value="NZ_FZNP01000002.1"/>
</dbReference>
<dbReference type="AlphaFoldDB" id="A0A238VQP6"/>
<evidence type="ECO:0000259" key="2">
    <source>
        <dbReference type="Pfam" id="PF01408"/>
    </source>
</evidence>
<dbReference type="PANTHER" id="PTHR43818">
    <property type="entry name" value="BCDNA.GH03377"/>
    <property type="match status" value="1"/>
</dbReference>
<dbReference type="GO" id="GO:0016491">
    <property type="term" value="F:oxidoreductase activity"/>
    <property type="evidence" value="ECO:0007669"/>
    <property type="project" value="UniProtKB-KW"/>
</dbReference>
<keyword evidence="4" id="KW-1185">Reference proteome</keyword>
<dbReference type="OrthoDB" id="9812981at2"/>